<dbReference type="Pfam" id="PF00486">
    <property type="entry name" value="Trans_reg_C"/>
    <property type="match status" value="1"/>
</dbReference>
<keyword evidence="1 2" id="KW-0238">DNA-binding</keyword>
<name>A0A918E0T6_9ACTN</name>
<dbReference type="GO" id="GO:0006355">
    <property type="term" value="P:regulation of DNA-templated transcription"/>
    <property type="evidence" value="ECO:0007669"/>
    <property type="project" value="InterPro"/>
</dbReference>
<evidence type="ECO:0000313" key="5">
    <source>
        <dbReference type="Proteomes" id="UP000641932"/>
    </source>
</evidence>
<reference evidence="4" key="1">
    <citation type="journal article" date="2014" name="Int. J. Syst. Evol. Microbiol.">
        <title>Complete genome sequence of Corynebacterium casei LMG S-19264T (=DSM 44701T), isolated from a smear-ripened cheese.</title>
        <authorList>
            <consortium name="US DOE Joint Genome Institute (JGI-PGF)"/>
            <person name="Walter F."/>
            <person name="Albersmeier A."/>
            <person name="Kalinowski J."/>
            <person name="Ruckert C."/>
        </authorList>
    </citation>
    <scope>NUCLEOTIDE SEQUENCE</scope>
    <source>
        <strain evidence="4">CGMCC 4.7201</strain>
    </source>
</reference>
<dbReference type="Proteomes" id="UP000641932">
    <property type="component" value="Unassembled WGS sequence"/>
</dbReference>
<dbReference type="SMART" id="SM00862">
    <property type="entry name" value="Trans_reg_C"/>
    <property type="match status" value="1"/>
</dbReference>
<dbReference type="AlphaFoldDB" id="A0A918E0T6"/>
<dbReference type="PROSITE" id="PS51755">
    <property type="entry name" value="OMPR_PHOB"/>
    <property type="match status" value="1"/>
</dbReference>
<protein>
    <recommendedName>
        <fullName evidence="3">OmpR/PhoB-type domain-containing protein</fullName>
    </recommendedName>
</protein>
<dbReference type="SUPFAM" id="SSF46894">
    <property type="entry name" value="C-terminal effector domain of the bipartite response regulators"/>
    <property type="match status" value="1"/>
</dbReference>
<dbReference type="GO" id="GO:0003677">
    <property type="term" value="F:DNA binding"/>
    <property type="evidence" value="ECO:0007669"/>
    <property type="project" value="UniProtKB-UniRule"/>
</dbReference>
<evidence type="ECO:0000256" key="1">
    <source>
        <dbReference type="ARBA" id="ARBA00023125"/>
    </source>
</evidence>
<feature type="DNA-binding region" description="OmpR/PhoB-type" evidence="2">
    <location>
        <begin position="63"/>
        <end position="160"/>
    </location>
</feature>
<comment type="caution">
    <text evidence="4">The sequence shown here is derived from an EMBL/GenBank/DDBJ whole genome shotgun (WGS) entry which is preliminary data.</text>
</comment>
<dbReference type="GO" id="GO:0000160">
    <property type="term" value="P:phosphorelay signal transduction system"/>
    <property type="evidence" value="ECO:0007669"/>
    <property type="project" value="InterPro"/>
</dbReference>
<gene>
    <name evidence="4" type="ORF">GCM10012280_48460</name>
</gene>
<dbReference type="InterPro" id="IPR001867">
    <property type="entry name" value="OmpR/PhoB-type_DNA-bd"/>
</dbReference>
<evidence type="ECO:0000313" key="4">
    <source>
        <dbReference type="EMBL" id="GGO94191.1"/>
    </source>
</evidence>
<dbReference type="Gene3D" id="1.10.10.10">
    <property type="entry name" value="Winged helix-like DNA-binding domain superfamily/Winged helix DNA-binding domain"/>
    <property type="match status" value="1"/>
</dbReference>
<evidence type="ECO:0000259" key="3">
    <source>
        <dbReference type="PROSITE" id="PS51755"/>
    </source>
</evidence>
<dbReference type="InterPro" id="IPR036388">
    <property type="entry name" value="WH-like_DNA-bd_sf"/>
</dbReference>
<evidence type="ECO:0000256" key="2">
    <source>
        <dbReference type="PROSITE-ProRule" id="PRU01091"/>
    </source>
</evidence>
<proteinExistence type="predicted"/>
<feature type="domain" description="OmpR/PhoB-type" evidence="3">
    <location>
        <begin position="63"/>
        <end position="160"/>
    </location>
</feature>
<reference evidence="4" key="2">
    <citation type="submission" date="2020-09" db="EMBL/GenBank/DDBJ databases">
        <authorList>
            <person name="Sun Q."/>
            <person name="Zhou Y."/>
        </authorList>
    </citation>
    <scope>NUCLEOTIDE SEQUENCE</scope>
    <source>
        <strain evidence="4">CGMCC 4.7201</strain>
    </source>
</reference>
<organism evidence="4 5">
    <name type="scientific">Wenjunlia tyrosinilytica</name>
    <dbReference type="NCBI Taxonomy" id="1544741"/>
    <lineage>
        <taxon>Bacteria</taxon>
        <taxon>Bacillati</taxon>
        <taxon>Actinomycetota</taxon>
        <taxon>Actinomycetes</taxon>
        <taxon>Kitasatosporales</taxon>
        <taxon>Streptomycetaceae</taxon>
        <taxon>Wenjunlia</taxon>
    </lineage>
</organism>
<sequence length="169" mass="19247">MEVKVLRWPSEAEQRAACRARGVPCLMVLEGREVSAPTGLNVLEDWVRPPITREDFWARRATLQARAQAGAIPSIDGEGVLRFGGRRLSLSPAEAELMRVLVESFQEVVPRETLIQQVWPDDGQPRRNALDLRILRLRRRLSCLQLSIRTAWGRGYLLDLRDPREELVG</sequence>
<dbReference type="EMBL" id="BMMS01000022">
    <property type="protein sequence ID" value="GGO94191.1"/>
    <property type="molecule type" value="Genomic_DNA"/>
</dbReference>
<accession>A0A918E0T6</accession>
<keyword evidence="5" id="KW-1185">Reference proteome</keyword>
<dbReference type="InterPro" id="IPR016032">
    <property type="entry name" value="Sig_transdc_resp-reg_C-effctor"/>
</dbReference>